<dbReference type="Proteomes" id="UP000317648">
    <property type="component" value="Chromosome"/>
</dbReference>
<dbReference type="Gene3D" id="3.40.50.150">
    <property type="entry name" value="Vaccinia Virus protein VP39"/>
    <property type="match status" value="1"/>
</dbReference>
<dbReference type="SUPFAM" id="SSF53335">
    <property type="entry name" value="S-adenosyl-L-methionine-dependent methyltransferases"/>
    <property type="match status" value="1"/>
</dbReference>
<reference evidence="2 3" key="1">
    <citation type="submission" date="2019-02" db="EMBL/GenBank/DDBJ databases">
        <title>Deep-cultivation of Planctomycetes and their phenomic and genomic characterization uncovers novel biology.</title>
        <authorList>
            <person name="Wiegand S."/>
            <person name="Jogler M."/>
            <person name="Boedeker C."/>
            <person name="Pinto D."/>
            <person name="Vollmers J."/>
            <person name="Rivas-Marin E."/>
            <person name="Kohn T."/>
            <person name="Peeters S.H."/>
            <person name="Heuer A."/>
            <person name="Rast P."/>
            <person name="Oberbeckmann S."/>
            <person name="Bunk B."/>
            <person name="Jeske O."/>
            <person name="Meyerdierks A."/>
            <person name="Storesund J.E."/>
            <person name="Kallscheuer N."/>
            <person name="Luecker S."/>
            <person name="Lage O.M."/>
            <person name="Pohl T."/>
            <person name="Merkel B.J."/>
            <person name="Hornburger P."/>
            <person name="Mueller R.-W."/>
            <person name="Bruemmer F."/>
            <person name="Labrenz M."/>
            <person name="Spormann A.M."/>
            <person name="Op den Camp H."/>
            <person name="Overmann J."/>
            <person name="Amann R."/>
            <person name="Jetten M.S.M."/>
            <person name="Mascher T."/>
            <person name="Medema M.H."/>
            <person name="Devos D.P."/>
            <person name="Kaster A.-K."/>
            <person name="Ovreas L."/>
            <person name="Rohde M."/>
            <person name="Galperin M.Y."/>
            <person name="Jogler C."/>
        </authorList>
    </citation>
    <scope>NUCLEOTIDE SEQUENCE [LARGE SCALE GENOMIC DNA]</scope>
    <source>
        <strain evidence="2 3">Pla85_3_4</strain>
    </source>
</reference>
<dbReference type="RefSeq" id="WP_145054679.1">
    <property type="nucleotide sequence ID" value="NZ_CP036433.1"/>
</dbReference>
<keyword evidence="3" id="KW-1185">Reference proteome</keyword>
<dbReference type="OrthoDB" id="154490at2"/>
<name>A0A518DVY8_9BACT</name>
<gene>
    <name evidence="2" type="ORF">Pla8534_38210</name>
</gene>
<feature type="region of interest" description="Disordered" evidence="1">
    <location>
        <begin position="1"/>
        <end position="25"/>
    </location>
</feature>
<proteinExistence type="predicted"/>
<organism evidence="2 3">
    <name type="scientific">Lignipirellula cremea</name>
    <dbReference type="NCBI Taxonomy" id="2528010"/>
    <lineage>
        <taxon>Bacteria</taxon>
        <taxon>Pseudomonadati</taxon>
        <taxon>Planctomycetota</taxon>
        <taxon>Planctomycetia</taxon>
        <taxon>Pirellulales</taxon>
        <taxon>Pirellulaceae</taxon>
        <taxon>Lignipirellula</taxon>
    </lineage>
</organism>
<protein>
    <submittedName>
        <fullName evidence="2">Uncharacterized protein</fullName>
    </submittedName>
</protein>
<evidence type="ECO:0000313" key="3">
    <source>
        <dbReference type="Proteomes" id="UP000317648"/>
    </source>
</evidence>
<evidence type="ECO:0000256" key="1">
    <source>
        <dbReference type="SAM" id="MobiDB-lite"/>
    </source>
</evidence>
<accession>A0A518DVY8</accession>
<dbReference type="KEGG" id="lcre:Pla8534_38210"/>
<dbReference type="InterPro" id="IPR029063">
    <property type="entry name" value="SAM-dependent_MTases_sf"/>
</dbReference>
<dbReference type="EMBL" id="CP036433">
    <property type="protein sequence ID" value="QDU96002.1"/>
    <property type="molecule type" value="Genomic_DNA"/>
</dbReference>
<dbReference type="CDD" id="cd02440">
    <property type="entry name" value="AdoMet_MTases"/>
    <property type="match status" value="1"/>
</dbReference>
<evidence type="ECO:0000313" key="2">
    <source>
        <dbReference type="EMBL" id="QDU96002.1"/>
    </source>
</evidence>
<dbReference type="AlphaFoldDB" id="A0A518DVY8"/>
<sequence>MNPSCPDLHRPGQHTSSPERPAYSPDFARTSAFRTALRMTVPEGGSVLEFGSGARPLAVFATQKAARIYYVEPNSLSADVAEQRFQLAAGKARVQVARASILDFLPPEPVDLVICEPNSPALLQEPPLHALATFQANYFARFGGPLPVMAPWASQLAVQPVEHIFCQPACQTPMPHYQSSSPLLATDKPLAEPRQYAMANYRLPLPRAFDWEGVVQVQAAGRLNALRLTTRHLLTETLAEKGPFADASQVLVAPLRQAIQVQPGDGLRIRLQYATGQPIHQLMSQIEVERLTPNLLQRSA</sequence>